<dbReference type="EMBL" id="OK040171">
    <property type="protein sequence ID" value="UAV84570.1"/>
    <property type="molecule type" value="Genomic_DNA"/>
</dbReference>
<evidence type="ECO:0000313" key="1">
    <source>
        <dbReference type="EMBL" id="UAV84570.1"/>
    </source>
</evidence>
<keyword evidence="2" id="KW-1185">Reference proteome</keyword>
<accession>A0AAE9BMQ2</accession>
<sequence>MKKLFLAALLAASLSGCKLYYTLEEVQKSKQACAEIDGQFNAEVDSYQGVWVTYCTVDGIRYSYNRGNGDFIGGMVK</sequence>
<gene>
    <name evidence="1" type="ORF">PHB09_074</name>
</gene>
<proteinExistence type="predicted"/>
<evidence type="ECO:0008006" key="3">
    <source>
        <dbReference type="Google" id="ProtNLM"/>
    </source>
</evidence>
<organism evidence="1 2">
    <name type="scientific">Pseudomonas phage PHB09</name>
    <dbReference type="NCBI Taxonomy" id="2867265"/>
    <lineage>
        <taxon>Viruses</taxon>
        <taxon>Duplodnaviria</taxon>
        <taxon>Heunggongvirae</taxon>
        <taxon>Uroviricota</taxon>
        <taxon>Caudoviricetes</taxon>
        <taxon>Vandenendeviridae</taxon>
        <taxon>Gorskivirinae</taxon>
        <taxon>Dilongvirus</taxon>
        <taxon>Dilongvirus PHB09</taxon>
    </lineage>
</organism>
<protein>
    <recommendedName>
        <fullName evidence="3">Lipoprotein</fullName>
    </recommendedName>
</protein>
<reference evidence="1" key="1">
    <citation type="submission" date="2021-09" db="EMBL/GenBank/DDBJ databases">
        <authorList>
            <person name="Liu Y."/>
        </authorList>
    </citation>
    <scope>NUCLEOTIDE SEQUENCE</scope>
</reference>
<dbReference type="Proteomes" id="UP000827914">
    <property type="component" value="Segment"/>
</dbReference>
<name>A0AAE9BMQ2_9CAUD</name>
<evidence type="ECO:0000313" key="2">
    <source>
        <dbReference type="Proteomes" id="UP000827914"/>
    </source>
</evidence>